<reference evidence="2" key="1">
    <citation type="submission" date="2020-09" db="EMBL/GenBank/DDBJ databases">
        <title>A novel bacterium of genus Paenibacillus, isolated from South China Sea.</title>
        <authorList>
            <person name="Huang H."/>
            <person name="Mo K."/>
            <person name="Hu Y."/>
        </authorList>
    </citation>
    <scope>NUCLEOTIDE SEQUENCE</scope>
    <source>
        <strain evidence="2">IB182363</strain>
    </source>
</reference>
<evidence type="ECO:0000259" key="1">
    <source>
        <dbReference type="Pfam" id="PF11575"/>
    </source>
</evidence>
<dbReference type="RefSeq" id="WP_190924680.1">
    <property type="nucleotide sequence ID" value="NZ_JACXJA010000003.1"/>
</dbReference>
<dbReference type="AlphaFoldDB" id="A0A927GZ30"/>
<name>A0A927GZ30_9BACL</name>
<dbReference type="Proteomes" id="UP000639396">
    <property type="component" value="Unassembled WGS sequence"/>
</dbReference>
<evidence type="ECO:0000313" key="2">
    <source>
        <dbReference type="EMBL" id="MBD2861049.1"/>
    </source>
</evidence>
<keyword evidence="3" id="KW-1185">Reference proteome</keyword>
<accession>A0A927GZ30</accession>
<proteinExistence type="predicted"/>
<organism evidence="2 3">
    <name type="scientific">Paenibacillus oceani</name>
    <dbReference type="NCBI Taxonomy" id="2772510"/>
    <lineage>
        <taxon>Bacteria</taxon>
        <taxon>Bacillati</taxon>
        <taxon>Bacillota</taxon>
        <taxon>Bacilli</taxon>
        <taxon>Bacillales</taxon>
        <taxon>Paenibacillaceae</taxon>
        <taxon>Paenibacillus</taxon>
    </lineage>
</organism>
<dbReference type="GO" id="GO:0051537">
    <property type="term" value="F:2 iron, 2 sulfur cluster binding"/>
    <property type="evidence" value="ECO:0007669"/>
    <property type="project" value="InterPro"/>
</dbReference>
<dbReference type="EMBL" id="JACXJA010000003">
    <property type="protein sequence ID" value="MBD2861049.1"/>
    <property type="molecule type" value="Genomic_DNA"/>
</dbReference>
<comment type="caution">
    <text evidence="2">The sequence shown here is derived from an EMBL/GenBank/DDBJ whole genome shotgun (WGS) entry which is preliminary data.</text>
</comment>
<feature type="domain" description="Ferric siderophore reductase C-terminal" evidence="1">
    <location>
        <begin position="224"/>
        <end position="243"/>
    </location>
</feature>
<sequence length="270" mass="30415">MIESLHKFNIGMEGTRHVVYSVPLSALPLGSSMEQLLEAYSPLMKALDRTAAAAYFCAQFGNVSLALQYAVSVHDVAFDVSPDNITVQLVEMEEGRYGVAFQLACWSEQRAPEGGNERRIWLAEVLSALYSGTVRPVYEAASKAAGMPLPHLWGLLPTRFNYSTEQWMLAENNDTVKETIAADYEFLIRHIEGGTFGQTRSPFDVKIRWIEDLKDPCKQMRMKNSCCMYYRTEGGRYCYSCPRIKESERAERRLEARESEKAAVPVAAAK</sequence>
<evidence type="ECO:0000313" key="3">
    <source>
        <dbReference type="Proteomes" id="UP000639396"/>
    </source>
</evidence>
<dbReference type="Pfam" id="PF11575">
    <property type="entry name" value="FhuF_C"/>
    <property type="match status" value="1"/>
</dbReference>
<dbReference type="InterPro" id="IPR024726">
    <property type="entry name" value="FhuF_C"/>
</dbReference>
<gene>
    <name evidence="2" type="ORF">IDH45_03485</name>
</gene>
<protein>
    <submittedName>
        <fullName evidence="2">(2Fe-2S)-binding protein</fullName>
    </submittedName>
</protein>